<dbReference type="Pfam" id="PF04773">
    <property type="entry name" value="FecR"/>
    <property type="match status" value="1"/>
</dbReference>
<name>A0ABW4K2D5_9HYPH</name>
<evidence type="ECO:0000313" key="5">
    <source>
        <dbReference type="Proteomes" id="UP001597308"/>
    </source>
</evidence>
<keyword evidence="1" id="KW-0472">Membrane</keyword>
<reference evidence="5" key="1">
    <citation type="journal article" date="2019" name="Int. J. Syst. Evol. Microbiol.">
        <title>The Global Catalogue of Microorganisms (GCM) 10K type strain sequencing project: providing services to taxonomists for standard genome sequencing and annotation.</title>
        <authorList>
            <consortium name="The Broad Institute Genomics Platform"/>
            <consortium name="The Broad Institute Genome Sequencing Center for Infectious Disease"/>
            <person name="Wu L."/>
            <person name="Ma J."/>
        </authorList>
    </citation>
    <scope>NUCLEOTIDE SEQUENCE [LARGE SCALE GENOMIC DNA]</scope>
    <source>
        <strain evidence="5">KCTC 23707</strain>
    </source>
</reference>
<dbReference type="RefSeq" id="WP_378797509.1">
    <property type="nucleotide sequence ID" value="NZ_JBHUER010000003.1"/>
</dbReference>
<feature type="domain" description="FecR N-terminal" evidence="3">
    <location>
        <begin position="16"/>
        <end position="51"/>
    </location>
</feature>
<feature type="transmembrane region" description="Helical" evidence="1">
    <location>
        <begin position="88"/>
        <end position="106"/>
    </location>
</feature>
<keyword evidence="5" id="KW-1185">Reference proteome</keyword>
<comment type="caution">
    <text evidence="4">The sequence shown here is derived from an EMBL/GenBank/DDBJ whole genome shotgun (WGS) entry which is preliminary data.</text>
</comment>
<evidence type="ECO:0000256" key="1">
    <source>
        <dbReference type="SAM" id="Phobius"/>
    </source>
</evidence>
<gene>
    <name evidence="4" type="ORF">ACFSCV_04735</name>
</gene>
<evidence type="ECO:0000259" key="2">
    <source>
        <dbReference type="Pfam" id="PF04773"/>
    </source>
</evidence>
<dbReference type="PANTHER" id="PTHR30273">
    <property type="entry name" value="PERIPLASMIC SIGNAL SENSOR AND SIGMA FACTOR ACTIVATOR FECR-RELATED"/>
    <property type="match status" value="1"/>
</dbReference>
<dbReference type="InterPro" id="IPR032623">
    <property type="entry name" value="FecR_N"/>
</dbReference>
<dbReference type="Pfam" id="PF16220">
    <property type="entry name" value="DUF4880"/>
    <property type="match status" value="1"/>
</dbReference>
<sequence length="322" mass="34400">MIRTESDGDSADRAAREATGWFVRLNNPLATDDDRRAFRAWLDADPAHADAIGETRDLWDRLEAPANRLGASGWHREITPPRRRKRRTAAIAAALLATGFACLAIWRDAGLIDRAFADHATRPGERLEVVLSDGTRLYLDGDSALDASFAPAARDVTLLRGRAWFDVAPDPARPFIVHAGAIQARVLGTGFAIDRDAGSVVVDHGSVLVMVRGAQTVGLAANQRTALASDGALEPPTMVDPGVALAWRHGLIVLDAAPLADVATELARLEPGRLLIPDPKLAALRLSGVFRADDPDAIVEAMRAGLGLKAMSLPGVATVLYR</sequence>
<accession>A0ABW4K2D5</accession>
<dbReference type="InterPro" id="IPR012373">
    <property type="entry name" value="Ferrdict_sens_TM"/>
</dbReference>
<dbReference type="InterPro" id="IPR006860">
    <property type="entry name" value="FecR"/>
</dbReference>
<dbReference type="Gene3D" id="2.60.120.1440">
    <property type="match status" value="1"/>
</dbReference>
<dbReference type="PANTHER" id="PTHR30273:SF2">
    <property type="entry name" value="PROTEIN FECR"/>
    <property type="match status" value="1"/>
</dbReference>
<feature type="domain" description="FecR protein" evidence="2">
    <location>
        <begin position="118"/>
        <end position="207"/>
    </location>
</feature>
<dbReference type="EMBL" id="JBHUER010000003">
    <property type="protein sequence ID" value="MFD1702305.1"/>
    <property type="molecule type" value="Genomic_DNA"/>
</dbReference>
<dbReference type="PIRSF" id="PIRSF018266">
    <property type="entry name" value="FecR"/>
    <property type="match status" value="1"/>
</dbReference>
<organism evidence="4 5">
    <name type="scientific">Methylopila henanensis</name>
    <dbReference type="NCBI Taxonomy" id="873516"/>
    <lineage>
        <taxon>Bacteria</taxon>
        <taxon>Pseudomonadati</taxon>
        <taxon>Pseudomonadota</taxon>
        <taxon>Alphaproteobacteria</taxon>
        <taxon>Hyphomicrobiales</taxon>
        <taxon>Methylopilaceae</taxon>
        <taxon>Methylopila</taxon>
    </lineage>
</organism>
<protein>
    <submittedName>
        <fullName evidence="4">FecR family protein</fullName>
    </submittedName>
</protein>
<proteinExistence type="predicted"/>
<keyword evidence="1" id="KW-0812">Transmembrane</keyword>
<dbReference type="Proteomes" id="UP001597308">
    <property type="component" value="Unassembled WGS sequence"/>
</dbReference>
<keyword evidence="1" id="KW-1133">Transmembrane helix</keyword>
<evidence type="ECO:0000313" key="4">
    <source>
        <dbReference type="EMBL" id="MFD1702305.1"/>
    </source>
</evidence>
<evidence type="ECO:0000259" key="3">
    <source>
        <dbReference type="Pfam" id="PF16220"/>
    </source>
</evidence>